<feature type="transmembrane region" description="Helical" evidence="8">
    <location>
        <begin position="225"/>
        <end position="249"/>
    </location>
</feature>
<evidence type="ECO:0000256" key="1">
    <source>
        <dbReference type="ARBA" id="ARBA00004651"/>
    </source>
</evidence>
<feature type="transmembrane region" description="Helical" evidence="8">
    <location>
        <begin position="90"/>
        <end position="114"/>
    </location>
</feature>
<dbReference type="EMBL" id="FNBK01000008">
    <property type="protein sequence ID" value="SDF66072.1"/>
    <property type="molecule type" value="Genomic_DNA"/>
</dbReference>
<feature type="transmembrane region" description="Helical" evidence="8">
    <location>
        <begin position="134"/>
        <end position="158"/>
    </location>
</feature>
<evidence type="ECO:0000256" key="2">
    <source>
        <dbReference type="ARBA" id="ARBA00022475"/>
    </source>
</evidence>
<evidence type="ECO:0000256" key="8">
    <source>
        <dbReference type="SAM" id="Phobius"/>
    </source>
</evidence>
<dbReference type="GO" id="GO:0016763">
    <property type="term" value="F:pentosyltransferase activity"/>
    <property type="evidence" value="ECO:0007669"/>
    <property type="project" value="TreeGrafter"/>
</dbReference>
<reference evidence="11" key="1">
    <citation type="submission" date="2016-10" db="EMBL/GenBank/DDBJ databases">
        <authorList>
            <person name="Varghese N."/>
            <person name="Submissions S."/>
        </authorList>
    </citation>
    <scope>NUCLEOTIDE SEQUENCE [LARGE SCALE GENOMIC DNA]</scope>
    <source>
        <strain evidence="11">IBRC-M 10760</strain>
    </source>
</reference>
<keyword evidence="11" id="KW-1185">Reference proteome</keyword>
<evidence type="ECO:0000256" key="5">
    <source>
        <dbReference type="ARBA" id="ARBA00022692"/>
    </source>
</evidence>
<accession>A0A1G7MWI5</accession>
<feature type="domain" description="Glycosyltransferase RgtA/B/C/D-like" evidence="9">
    <location>
        <begin position="140"/>
        <end position="256"/>
    </location>
</feature>
<dbReference type="Proteomes" id="UP000199076">
    <property type="component" value="Unassembled WGS sequence"/>
</dbReference>
<keyword evidence="4 10" id="KW-0808">Transferase</keyword>
<gene>
    <name evidence="10" type="ORF">SAMN05216218_10890</name>
</gene>
<feature type="transmembrane region" description="Helical" evidence="8">
    <location>
        <begin position="328"/>
        <end position="349"/>
    </location>
</feature>
<protein>
    <submittedName>
        <fullName evidence="10">Dolichyl-phosphate-mannose-protein mannosyltransferase</fullName>
    </submittedName>
</protein>
<dbReference type="InterPro" id="IPR038731">
    <property type="entry name" value="RgtA/B/C-like"/>
</dbReference>
<sequence>MTVVSGLIDRIGGQVRRDLRADPYLAAILLVAALLASFWIWHRVPNFATWDERDRLLDSLVVYSSLIEDPSIASLRESVAWGRAPFGATLYLYSLAIAPVVALALLLGEGGALAGIHSLNVEYGYFETWQATPAWIWTGSLVATRLVNACLAVGSVYLTYRLGTVLRDRVTGRLAAALLAVTFGLAMLAHEAGEDVPALFALLLALYLLVRYVQTGTRRRFLEASAAGGLAVAFKLTAGLLVPVIGLGYLLRARREDRPLAAALRRPRLFLGGAATGAAVIALGFPTLLVGHVDPVVERFVGQSAGRASVALGPTAPSWWWFLRGYLASFGLPLTVAGIAGVLASVAALRPGAGDRPTGRTTGSTTDHDARILLLALLAAFIAVLSGWHDFRPHHLLPTLPLVVLLTADALARLRARRPAVAGPLIAVLLVTTAAFAGVGVAGYATTPRDAAVDWLDRTAPENATMATYHHGFDETAVPHGMTVAHRWGPASHEDRNVSCPQYIQLSYENLLYLRDVPRAQREVGVRWNVSRRAAYVRGLLAGEYAYEIAAEFGPRPPNYVPQRPRPGSLVDILPMGITPRNDFYGDEQELGPGQYVVILERNEACSKDVPEW</sequence>
<feature type="transmembrane region" description="Helical" evidence="8">
    <location>
        <begin position="370"/>
        <end position="389"/>
    </location>
</feature>
<keyword evidence="3 10" id="KW-0328">Glycosyltransferase</keyword>
<dbReference type="GO" id="GO:0005886">
    <property type="term" value="C:plasma membrane"/>
    <property type="evidence" value="ECO:0007669"/>
    <property type="project" value="UniProtKB-SubCell"/>
</dbReference>
<evidence type="ECO:0000259" key="9">
    <source>
        <dbReference type="Pfam" id="PF13231"/>
    </source>
</evidence>
<keyword evidence="2" id="KW-1003">Cell membrane</keyword>
<dbReference type="PANTHER" id="PTHR33908:SF3">
    <property type="entry name" value="UNDECAPRENYL PHOSPHATE-ALPHA-4-AMINO-4-DEOXY-L-ARABINOSE ARABINOSYL TRANSFERASE"/>
    <property type="match status" value="1"/>
</dbReference>
<evidence type="ECO:0000313" key="11">
    <source>
        <dbReference type="Proteomes" id="UP000199076"/>
    </source>
</evidence>
<evidence type="ECO:0000256" key="4">
    <source>
        <dbReference type="ARBA" id="ARBA00022679"/>
    </source>
</evidence>
<feature type="transmembrane region" description="Helical" evidence="8">
    <location>
        <begin position="196"/>
        <end position="213"/>
    </location>
</feature>
<dbReference type="GO" id="GO:0010041">
    <property type="term" value="P:response to iron(III) ion"/>
    <property type="evidence" value="ECO:0007669"/>
    <property type="project" value="TreeGrafter"/>
</dbReference>
<dbReference type="InterPro" id="IPR050297">
    <property type="entry name" value="LipidA_mod_glycosyltrf_83"/>
</dbReference>
<evidence type="ECO:0000256" key="3">
    <source>
        <dbReference type="ARBA" id="ARBA00022676"/>
    </source>
</evidence>
<keyword evidence="6 8" id="KW-1133">Transmembrane helix</keyword>
<comment type="subcellular location">
    <subcellularLocation>
        <location evidence="1">Cell membrane</location>
        <topology evidence="1">Multi-pass membrane protein</topology>
    </subcellularLocation>
</comment>
<dbReference type="STRING" id="660518.SAMN05216218_10890"/>
<dbReference type="AlphaFoldDB" id="A0A1G7MWI5"/>
<keyword evidence="7 8" id="KW-0472">Membrane</keyword>
<organism evidence="10 11">
    <name type="scientific">Halorientalis regularis</name>
    <dbReference type="NCBI Taxonomy" id="660518"/>
    <lineage>
        <taxon>Archaea</taxon>
        <taxon>Methanobacteriati</taxon>
        <taxon>Methanobacteriota</taxon>
        <taxon>Stenosarchaea group</taxon>
        <taxon>Halobacteria</taxon>
        <taxon>Halobacteriales</taxon>
        <taxon>Haloarculaceae</taxon>
        <taxon>Halorientalis</taxon>
    </lineage>
</organism>
<evidence type="ECO:0000313" key="10">
    <source>
        <dbReference type="EMBL" id="SDF66072.1"/>
    </source>
</evidence>
<feature type="transmembrane region" description="Helical" evidence="8">
    <location>
        <begin position="24"/>
        <end position="41"/>
    </location>
</feature>
<dbReference type="Pfam" id="PF13231">
    <property type="entry name" value="PMT_2"/>
    <property type="match status" value="1"/>
</dbReference>
<dbReference type="OrthoDB" id="239143at2157"/>
<name>A0A1G7MWI5_9EURY</name>
<evidence type="ECO:0000256" key="6">
    <source>
        <dbReference type="ARBA" id="ARBA00022989"/>
    </source>
</evidence>
<evidence type="ECO:0000256" key="7">
    <source>
        <dbReference type="ARBA" id="ARBA00023136"/>
    </source>
</evidence>
<dbReference type="RefSeq" id="WP_092692251.1">
    <property type="nucleotide sequence ID" value="NZ_FNBK01000008.1"/>
</dbReference>
<proteinExistence type="predicted"/>
<dbReference type="GO" id="GO:0008610">
    <property type="term" value="P:lipid biosynthetic process"/>
    <property type="evidence" value="ECO:0007669"/>
    <property type="project" value="UniProtKB-ARBA"/>
</dbReference>
<keyword evidence="5 8" id="KW-0812">Transmembrane</keyword>
<feature type="transmembrane region" description="Helical" evidence="8">
    <location>
        <begin position="269"/>
        <end position="293"/>
    </location>
</feature>
<feature type="transmembrane region" description="Helical" evidence="8">
    <location>
        <begin position="424"/>
        <end position="445"/>
    </location>
</feature>
<feature type="transmembrane region" description="Helical" evidence="8">
    <location>
        <begin position="170"/>
        <end position="190"/>
    </location>
</feature>
<dbReference type="PANTHER" id="PTHR33908">
    <property type="entry name" value="MANNOSYLTRANSFERASE YKCB-RELATED"/>
    <property type="match status" value="1"/>
</dbReference>